<keyword evidence="2" id="KW-1185">Reference proteome</keyword>
<protein>
    <submittedName>
        <fullName evidence="1">Uncharacterized protein</fullName>
    </submittedName>
</protein>
<proteinExistence type="predicted"/>
<dbReference type="AlphaFoldDB" id="A0A8X6W6E3"/>
<organism evidence="1 2">
    <name type="scientific">Trichonephila clavipes</name>
    <name type="common">Golden silk orbweaver</name>
    <name type="synonym">Nephila clavipes</name>
    <dbReference type="NCBI Taxonomy" id="2585209"/>
    <lineage>
        <taxon>Eukaryota</taxon>
        <taxon>Metazoa</taxon>
        <taxon>Ecdysozoa</taxon>
        <taxon>Arthropoda</taxon>
        <taxon>Chelicerata</taxon>
        <taxon>Arachnida</taxon>
        <taxon>Araneae</taxon>
        <taxon>Araneomorphae</taxon>
        <taxon>Entelegynae</taxon>
        <taxon>Araneoidea</taxon>
        <taxon>Nephilidae</taxon>
        <taxon>Trichonephila</taxon>
    </lineage>
</organism>
<comment type="caution">
    <text evidence="1">The sequence shown here is derived from an EMBL/GenBank/DDBJ whole genome shotgun (WGS) entry which is preliminary data.</text>
</comment>
<evidence type="ECO:0000313" key="1">
    <source>
        <dbReference type="EMBL" id="GFY28701.1"/>
    </source>
</evidence>
<sequence>MWQRRSNFELCLSYKESVIVNFIKIQRIKWAGYVVKMDKDCTTKKVFNAQPIGTWRKSSSNLLWIDGIEKDLLVLKSKNWRRLAGRRLLEKAKAHPGQSSHCGRKEGFWKKNKKNMNIYDITFQT</sequence>
<gene>
    <name evidence="1" type="primary">NCL1_21396</name>
    <name evidence="1" type="ORF">TNCV_3440681</name>
</gene>
<name>A0A8X6W6E3_TRICX</name>
<reference evidence="1" key="1">
    <citation type="submission" date="2020-08" db="EMBL/GenBank/DDBJ databases">
        <title>Multicomponent nature underlies the extraordinary mechanical properties of spider dragline silk.</title>
        <authorList>
            <person name="Kono N."/>
            <person name="Nakamura H."/>
            <person name="Mori M."/>
            <person name="Yoshida Y."/>
            <person name="Ohtoshi R."/>
            <person name="Malay A.D."/>
            <person name="Moran D.A.P."/>
            <person name="Tomita M."/>
            <person name="Numata K."/>
            <person name="Arakawa K."/>
        </authorList>
    </citation>
    <scope>NUCLEOTIDE SEQUENCE</scope>
</reference>
<accession>A0A8X6W6E3</accession>
<dbReference type="Proteomes" id="UP000887159">
    <property type="component" value="Unassembled WGS sequence"/>
</dbReference>
<dbReference type="EMBL" id="BMAU01021386">
    <property type="protein sequence ID" value="GFY28701.1"/>
    <property type="molecule type" value="Genomic_DNA"/>
</dbReference>
<evidence type="ECO:0000313" key="2">
    <source>
        <dbReference type="Proteomes" id="UP000887159"/>
    </source>
</evidence>